<evidence type="ECO:0000256" key="1">
    <source>
        <dbReference type="SAM" id="MobiDB-lite"/>
    </source>
</evidence>
<reference evidence="2 3" key="1">
    <citation type="submission" date="2019-03" db="EMBL/GenBank/DDBJ databases">
        <title>First draft genome of Liparis tanakae, snailfish: a comprehensive survey of snailfish specific genes.</title>
        <authorList>
            <person name="Kim W."/>
            <person name="Song I."/>
            <person name="Jeong J.-H."/>
            <person name="Kim D."/>
            <person name="Kim S."/>
            <person name="Ryu S."/>
            <person name="Song J.Y."/>
            <person name="Lee S.K."/>
        </authorList>
    </citation>
    <scope>NUCLEOTIDE SEQUENCE [LARGE SCALE GENOMIC DNA]</scope>
    <source>
        <tissue evidence="2">Muscle</tissue>
    </source>
</reference>
<gene>
    <name evidence="2" type="ORF">EYF80_025292</name>
</gene>
<evidence type="ECO:0000313" key="3">
    <source>
        <dbReference type="Proteomes" id="UP000314294"/>
    </source>
</evidence>
<accession>A0A4Z2HI09</accession>
<protein>
    <submittedName>
        <fullName evidence="2">Uncharacterized protein</fullName>
    </submittedName>
</protein>
<dbReference type="Proteomes" id="UP000314294">
    <property type="component" value="Unassembled WGS sequence"/>
</dbReference>
<feature type="region of interest" description="Disordered" evidence="1">
    <location>
        <begin position="1"/>
        <end position="32"/>
    </location>
</feature>
<dbReference type="EMBL" id="SRLO01000251">
    <property type="protein sequence ID" value="TNN64544.1"/>
    <property type="molecule type" value="Genomic_DNA"/>
</dbReference>
<dbReference type="AlphaFoldDB" id="A0A4Z2HI09"/>
<sequence length="68" mass="7820">MRRTIPRGEDGDFTPVKCVSTQEEEEEEVEPRLQGRVKIPRCNGCHSFHMFEPFLNVSPGITLGCWIE</sequence>
<organism evidence="2 3">
    <name type="scientific">Liparis tanakae</name>
    <name type="common">Tanaka's snailfish</name>
    <dbReference type="NCBI Taxonomy" id="230148"/>
    <lineage>
        <taxon>Eukaryota</taxon>
        <taxon>Metazoa</taxon>
        <taxon>Chordata</taxon>
        <taxon>Craniata</taxon>
        <taxon>Vertebrata</taxon>
        <taxon>Euteleostomi</taxon>
        <taxon>Actinopterygii</taxon>
        <taxon>Neopterygii</taxon>
        <taxon>Teleostei</taxon>
        <taxon>Neoteleostei</taxon>
        <taxon>Acanthomorphata</taxon>
        <taxon>Eupercaria</taxon>
        <taxon>Perciformes</taxon>
        <taxon>Cottioidei</taxon>
        <taxon>Cottales</taxon>
        <taxon>Liparidae</taxon>
        <taxon>Liparis</taxon>
    </lineage>
</organism>
<name>A0A4Z2HI09_9TELE</name>
<feature type="compositionally biased region" description="Basic and acidic residues" evidence="1">
    <location>
        <begin position="1"/>
        <end position="10"/>
    </location>
</feature>
<proteinExistence type="predicted"/>
<evidence type="ECO:0000313" key="2">
    <source>
        <dbReference type="EMBL" id="TNN64544.1"/>
    </source>
</evidence>
<comment type="caution">
    <text evidence="2">The sequence shown here is derived from an EMBL/GenBank/DDBJ whole genome shotgun (WGS) entry which is preliminary data.</text>
</comment>
<keyword evidence="3" id="KW-1185">Reference proteome</keyword>